<dbReference type="SUPFAM" id="SSF56281">
    <property type="entry name" value="Metallo-hydrolase/oxidoreductase"/>
    <property type="match status" value="1"/>
</dbReference>
<dbReference type="Pfam" id="PF00753">
    <property type="entry name" value="Lactamase_B"/>
    <property type="match status" value="1"/>
</dbReference>
<dbReference type="AlphaFoldDB" id="A0A0F8ZK98"/>
<feature type="non-terminal residue" evidence="2">
    <location>
        <position position="1"/>
    </location>
</feature>
<accession>A0A0F8ZK98</accession>
<proteinExistence type="predicted"/>
<gene>
    <name evidence="2" type="ORF">LCGC14_2960070</name>
</gene>
<dbReference type="InterPro" id="IPR001279">
    <property type="entry name" value="Metallo-B-lactamas"/>
</dbReference>
<comment type="caution">
    <text evidence="2">The sequence shown here is derived from an EMBL/GenBank/DDBJ whole genome shotgun (WGS) entry which is preliminary data.</text>
</comment>
<reference evidence="2" key="1">
    <citation type="journal article" date="2015" name="Nature">
        <title>Complex archaea that bridge the gap between prokaryotes and eukaryotes.</title>
        <authorList>
            <person name="Spang A."/>
            <person name="Saw J.H."/>
            <person name="Jorgensen S.L."/>
            <person name="Zaremba-Niedzwiedzka K."/>
            <person name="Martijn J."/>
            <person name="Lind A.E."/>
            <person name="van Eijk R."/>
            <person name="Schleper C."/>
            <person name="Guy L."/>
            <person name="Ettema T.J."/>
        </authorList>
    </citation>
    <scope>NUCLEOTIDE SEQUENCE</scope>
</reference>
<feature type="domain" description="Metallo-beta-lactamase" evidence="1">
    <location>
        <begin position="14"/>
        <end position="84"/>
    </location>
</feature>
<dbReference type="Gene3D" id="3.60.15.10">
    <property type="entry name" value="Ribonuclease Z/Hydroxyacylglutathione hydrolase-like"/>
    <property type="match status" value="1"/>
</dbReference>
<sequence length="174" mass="20149">INKTIADKDIINIDENLMLEVIFTPGHTAGHCGFYEMNSKIAFLGDMDLTRFPYYATIDSNLMEFENSIDKLKDFDIKIAVVGHRAPVVGASNIKDELNNFKSVIIKRDERILSHLSERKVIRSIDLKRKNLIYRRYTYEDFEVVSEVVMIEKHFEKFLKNGLIIVKDDGYVLA</sequence>
<dbReference type="EMBL" id="LAZR01059891">
    <property type="protein sequence ID" value="KKK66839.1"/>
    <property type="molecule type" value="Genomic_DNA"/>
</dbReference>
<evidence type="ECO:0000313" key="2">
    <source>
        <dbReference type="EMBL" id="KKK66839.1"/>
    </source>
</evidence>
<name>A0A0F8ZK98_9ZZZZ</name>
<organism evidence="2">
    <name type="scientific">marine sediment metagenome</name>
    <dbReference type="NCBI Taxonomy" id="412755"/>
    <lineage>
        <taxon>unclassified sequences</taxon>
        <taxon>metagenomes</taxon>
        <taxon>ecological metagenomes</taxon>
    </lineage>
</organism>
<dbReference type="InterPro" id="IPR036866">
    <property type="entry name" value="RibonucZ/Hydroxyglut_hydro"/>
</dbReference>
<evidence type="ECO:0000259" key="1">
    <source>
        <dbReference type="Pfam" id="PF00753"/>
    </source>
</evidence>
<protein>
    <recommendedName>
        <fullName evidence="1">Metallo-beta-lactamase domain-containing protein</fullName>
    </recommendedName>
</protein>